<feature type="domain" description="Saccharopine dehydrogenase NADP binding" evidence="1">
    <location>
        <begin position="3"/>
        <end position="124"/>
    </location>
</feature>
<sequence>MKIIVLGGAGQMSRVTVKDLARSQDVTEVIVADLNEAKARQVAFESGEKCRGVYADAFDKPALVQLITGADCVINGCTYQVNLSVMEACLEAGVHYTDLGGLFHVTRKQMAMDEAFQKSGLTAVLSMGGTPGTINLLARYGVDRLDTVETIRVLNGCGDWTKTSAIFSVPYSMRTIMEEFTVEPVAYLNGEFVAVPPRSGLETIDFPEPLGPIQAHYTLHSEPATFPVAWKEKGLKNVVFKLALPPDFHEKVRFLADLGFSSTEEIQLSNGTSVAPLDVLEAMIRRLPEDPDAKVQDCDILRAEVLGRKNGVETHYTIDSIARENQRYECSSTELNTGVPPSIVAQMIVKGAITRRGAYAAEMGVDPEQYFIELAKRDMYVTVSCQTPVGIDTFTPVEAQRQVRTD</sequence>
<accession>A0AA45WZ22</accession>
<evidence type="ECO:0000313" key="4">
    <source>
        <dbReference type="Proteomes" id="UP001158066"/>
    </source>
</evidence>
<evidence type="ECO:0000313" key="3">
    <source>
        <dbReference type="EMBL" id="SMP71680.1"/>
    </source>
</evidence>
<keyword evidence="4" id="KW-1185">Reference proteome</keyword>
<proteinExistence type="predicted"/>
<dbReference type="Pfam" id="PF03435">
    <property type="entry name" value="Sacchrp_dh_NADP"/>
    <property type="match status" value="1"/>
</dbReference>
<evidence type="ECO:0000259" key="2">
    <source>
        <dbReference type="Pfam" id="PF16653"/>
    </source>
</evidence>
<dbReference type="InterPro" id="IPR005097">
    <property type="entry name" value="Sacchrp_dh_NADP-bd"/>
</dbReference>
<reference evidence="3" key="1">
    <citation type="submission" date="2017-05" db="EMBL/GenBank/DDBJ databases">
        <authorList>
            <person name="Varghese N."/>
            <person name="Submissions S."/>
        </authorList>
    </citation>
    <scope>NUCLEOTIDE SEQUENCE</scope>
    <source>
        <strain evidence="3">Su22</strain>
    </source>
</reference>
<dbReference type="AlphaFoldDB" id="A0AA45WZ22"/>
<dbReference type="Gene3D" id="3.40.50.720">
    <property type="entry name" value="NAD(P)-binding Rossmann-like Domain"/>
    <property type="match status" value="2"/>
</dbReference>
<gene>
    <name evidence="3" type="ORF">SAMN06296020_12418</name>
</gene>
<dbReference type="InterPro" id="IPR036291">
    <property type="entry name" value="NAD(P)-bd_dom_sf"/>
</dbReference>
<dbReference type="InterPro" id="IPR032095">
    <property type="entry name" value="Sacchrp_dh-like_C"/>
</dbReference>
<dbReference type="Pfam" id="PF16653">
    <property type="entry name" value="Sacchrp_dh_C"/>
    <property type="match status" value="1"/>
</dbReference>
<dbReference type="PANTHER" id="PTHR43796">
    <property type="entry name" value="CARBOXYNORSPERMIDINE SYNTHASE"/>
    <property type="match status" value="1"/>
</dbReference>
<organism evidence="3 4">
    <name type="scientific">Anoxynatronum buryatiense</name>
    <dbReference type="NCBI Taxonomy" id="489973"/>
    <lineage>
        <taxon>Bacteria</taxon>
        <taxon>Bacillati</taxon>
        <taxon>Bacillota</taxon>
        <taxon>Clostridia</taxon>
        <taxon>Eubacteriales</taxon>
        <taxon>Clostridiaceae</taxon>
        <taxon>Anoxynatronum</taxon>
    </lineage>
</organism>
<comment type="caution">
    <text evidence="3">The sequence shown here is derived from an EMBL/GenBank/DDBJ whole genome shotgun (WGS) entry which is preliminary data.</text>
</comment>
<dbReference type="EMBL" id="FXUF01000024">
    <property type="protein sequence ID" value="SMP71680.1"/>
    <property type="molecule type" value="Genomic_DNA"/>
</dbReference>
<dbReference type="Gene3D" id="3.30.360.10">
    <property type="entry name" value="Dihydrodipicolinate Reductase, domain 2"/>
    <property type="match status" value="1"/>
</dbReference>
<name>A0AA45WZ22_9CLOT</name>
<feature type="domain" description="Saccharopine dehydrogenase-like C-terminal" evidence="2">
    <location>
        <begin position="128"/>
        <end position="377"/>
    </location>
</feature>
<protein>
    <submittedName>
        <fullName evidence="3">Saccharopine dehydrogenase, NADP-dependent</fullName>
    </submittedName>
</protein>
<dbReference type="SUPFAM" id="SSF51735">
    <property type="entry name" value="NAD(P)-binding Rossmann-fold domains"/>
    <property type="match status" value="1"/>
</dbReference>
<dbReference type="Proteomes" id="UP001158066">
    <property type="component" value="Unassembled WGS sequence"/>
</dbReference>
<dbReference type="RefSeq" id="WP_283410867.1">
    <property type="nucleotide sequence ID" value="NZ_FXUF01000024.1"/>
</dbReference>
<evidence type="ECO:0000259" key="1">
    <source>
        <dbReference type="Pfam" id="PF03435"/>
    </source>
</evidence>
<dbReference type="PANTHER" id="PTHR43796:SF2">
    <property type="entry name" value="CARBOXYNORSPERMIDINE SYNTHASE"/>
    <property type="match status" value="1"/>
</dbReference>